<feature type="domain" description="Ribosomal RNA adenine methylase transferase N-terminal" evidence="9">
    <location>
        <begin position="20"/>
        <end position="190"/>
    </location>
</feature>
<dbReference type="InterPro" id="IPR020596">
    <property type="entry name" value="rRNA_Ade_Mease_Trfase_CS"/>
</dbReference>
<dbReference type="NCBIfam" id="TIGR00755">
    <property type="entry name" value="ksgA"/>
    <property type="match status" value="1"/>
</dbReference>
<dbReference type="Gene3D" id="3.40.50.150">
    <property type="entry name" value="Vaccinia Virus protein VP39"/>
    <property type="match status" value="1"/>
</dbReference>
<evidence type="ECO:0000256" key="2">
    <source>
        <dbReference type="ARBA" id="ARBA00022552"/>
    </source>
</evidence>
<dbReference type="PANTHER" id="PTHR11727">
    <property type="entry name" value="DIMETHYLADENOSINE TRANSFERASE"/>
    <property type="match status" value="1"/>
</dbReference>
<evidence type="ECO:0000313" key="10">
    <source>
        <dbReference type="EMBL" id="EON77175.1"/>
    </source>
</evidence>
<dbReference type="AlphaFoldDB" id="R7ZSS1"/>
<dbReference type="HAMAP" id="MF_00607">
    <property type="entry name" value="16SrRNA_methyltr_A"/>
    <property type="match status" value="1"/>
</dbReference>
<dbReference type="InterPro" id="IPR029063">
    <property type="entry name" value="SAM-dependent_MTases_sf"/>
</dbReference>
<dbReference type="CDD" id="cd02440">
    <property type="entry name" value="AdoMet_MTases"/>
    <property type="match status" value="1"/>
</dbReference>
<accession>R7ZSS1</accession>
<reference evidence="10 11" key="1">
    <citation type="submission" date="2013-02" db="EMBL/GenBank/DDBJ databases">
        <title>A novel strain isolated from Lonar lake, Maharashtra, India.</title>
        <authorList>
            <person name="Singh A."/>
        </authorList>
    </citation>
    <scope>NUCLEOTIDE SEQUENCE [LARGE SCALE GENOMIC DNA]</scope>
    <source>
        <strain evidence="10 11">AK24</strain>
    </source>
</reference>
<dbReference type="PROSITE" id="PS01131">
    <property type="entry name" value="RRNA_A_DIMETH"/>
    <property type="match status" value="1"/>
</dbReference>
<feature type="binding site" evidence="7 8">
    <location>
        <position position="15"/>
    </location>
    <ligand>
        <name>S-adenosyl-L-methionine</name>
        <dbReference type="ChEBI" id="CHEBI:59789"/>
    </ligand>
</feature>
<dbReference type="InterPro" id="IPR011530">
    <property type="entry name" value="rRNA_adenine_dimethylase"/>
</dbReference>
<dbReference type="GO" id="GO:0003723">
    <property type="term" value="F:RNA binding"/>
    <property type="evidence" value="ECO:0007669"/>
    <property type="project" value="UniProtKB-UniRule"/>
</dbReference>
<keyword evidence="5 7" id="KW-0949">S-adenosyl-L-methionine</keyword>
<organism evidence="10 11">
    <name type="scientific">Lunatimonas lonarensis</name>
    <dbReference type="NCBI Taxonomy" id="1232681"/>
    <lineage>
        <taxon>Bacteria</taxon>
        <taxon>Pseudomonadati</taxon>
        <taxon>Bacteroidota</taxon>
        <taxon>Cytophagia</taxon>
        <taxon>Cytophagales</taxon>
        <taxon>Cyclobacteriaceae</taxon>
    </lineage>
</organism>
<keyword evidence="6 7" id="KW-0694">RNA-binding</keyword>
<sequence>MEKVRAKKHLGQHFLKDLRIAENTASAITGHFGTRAVLEVGPGMGVLTDFLVLSDWELTLIEIDTESIAYLEKKYPATSMRILQGDFLKMPLRELMPPAYVVAGNFPYNISSQIFFKVLEERDSVTEVVGMLQKEVAERIASKKGNKTYGILSVLLQAFYEVEYLFDVPPHVFDPPPKVNSAVVRLRRNEVQALDCDEKLFFRVVKQAFSTRRKTLRNALKSMGGGADFSEDSLLDLRAEQLGVPEFIYLTNKLKASWNR</sequence>
<gene>
    <name evidence="7" type="primary">rsmA</name>
    <name evidence="7" type="synonym">ksgA</name>
    <name evidence="10" type="ORF">ADIS_2385</name>
</gene>
<comment type="function">
    <text evidence="7">Specifically dimethylates two adjacent adenosines (A1518 and A1519) in the loop of a conserved hairpin near the 3'-end of 16S rRNA in the 30S particle. May play a critical role in biogenesis of 30S subunits.</text>
</comment>
<comment type="subcellular location">
    <subcellularLocation>
        <location evidence="7">Cytoplasm</location>
    </subcellularLocation>
</comment>
<evidence type="ECO:0000256" key="5">
    <source>
        <dbReference type="ARBA" id="ARBA00022691"/>
    </source>
</evidence>
<dbReference type="SMART" id="SM00650">
    <property type="entry name" value="rADc"/>
    <property type="match status" value="1"/>
</dbReference>
<evidence type="ECO:0000256" key="6">
    <source>
        <dbReference type="ARBA" id="ARBA00022884"/>
    </source>
</evidence>
<evidence type="ECO:0000256" key="8">
    <source>
        <dbReference type="PROSITE-ProRule" id="PRU01026"/>
    </source>
</evidence>
<feature type="binding site" evidence="7 8">
    <location>
        <position position="13"/>
    </location>
    <ligand>
        <name>S-adenosyl-L-methionine</name>
        <dbReference type="ChEBI" id="CHEBI:59789"/>
    </ligand>
</feature>
<keyword evidence="3 7" id="KW-0489">Methyltransferase</keyword>
<dbReference type="GO" id="GO:0052908">
    <property type="term" value="F:16S rRNA (adenine(1518)-N(6)/adenine(1519)-N(6))-dimethyltransferase activity"/>
    <property type="evidence" value="ECO:0007669"/>
    <property type="project" value="UniProtKB-EC"/>
</dbReference>
<dbReference type="PROSITE" id="PS51689">
    <property type="entry name" value="SAM_RNA_A_N6_MT"/>
    <property type="match status" value="1"/>
</dbReference>
<dbReference type="STRING" id="1232681.ADIS_2385"/>
<evidence type="ECO:0000313" key="11">
    <source>
        <dbReference type="Proteomes" id="UP000013909"/>
    </source>
</evidence>
<feature type="binding site" evidence="7 8">
    <location>
        <position position="105"/>
    </location>
    <ligand>
        <name>S-adenosyl-L-methionine</name>
        <dbReference type="ChEBI" id="CHEBI:59789"/>
    </ligand>
</feature>
<dbReference type="GO" id="GO:0005829">
    <property type="term" value="C:cytosol"/>
    <property type="evidence" value="ECO:0007669"/>
    <property type="project" value="TreeGrafter"/>
</dbReference>
<dbReference type="OrthoDB" id="9814755at2"/>
<dbReference type="Proteomes" id="UP000013909">
    <property type="component" value="Unassembled WGS sequence"/>
</dbReference>
<comment type="caution">
    <text evidence="10">The sequence shown here is derived from an EMBL/GenBank/DDBJ whole genome shotgun (WGS) entry which is preliminary data.</text>
</comment>
<evidence type="ECO:0000256" key="4">
    <source>
        <dbReference type="ARBA" id="ARBA00022679"/>
    </source>
</evidence>
<feature type="binding site" evidence="7 8">
    <location>
        <position position="41"/>
    </location>
    <ligand>
        <name>S-adenosyl-L-methionine</name>
        <dbReference type="ChEBI" id="CHEBI:59789"/>
    </ligand>
</feature>
<dbReference type="FunFam" id="1.10.8.100:FF:000001">
    <property type="entry name" value="Ribosomal RNA small subunit methyltransferase A"/>
    <property type="match status" value="1"/>
</dbReference>
<feature type="binding site" evidence="7 8">
    <location>
        <position position="86"/>
    </location>
    <ligand>
        <name>S-adenosyl-L-methionine</name>
        <dbReference type="ChEBI" id="CHEBI:59789"/>
    </ligand>
</feature>
<keyword evidence="11" id="KW-1185">Reference proteome</keyword>
<dbReference type="PANTHER" id="PTHR11727:SF7">
    <property type="entry name" value="DIMETHYLADENOSINE TRANSFERASE-RELATED"/>
    <property type="match status" value="1"/>
</dbReference>
<dbReference type="Gene3D" id="1.10.8.100">
    <property type="entry name" value="Ribosomal RNA adenine dimethylase-like, domain 2"/>
    <property type="match status" value="1"/>
</dbReference>
<comment type="catalytic activity">
    <reaction evidence="7">
        <text>adenosine(1518)/adenosine(1519) in 16S rRNA + 4 S-adenosyl-L-methionine = N(6)-dimethyladenosine(1518)/N(6)-dimethyladenosine(1519) in 16S rRNA + 4 S-adenosyl-L-homocysteine + 4 H(+)</text>
        <dbReference type="Rhea" id="RHEA:19609"/>
        <dbReference type="Rhea" id="RHEA-COMP:10232"/>
        <dbReference type="Rhea" id="RHEA-COMP:10233"/>
        <dbReference type="ChEBI" id="CHEBI:15378"/>
        <dbReference type="ChEBI" id="CHEBI:57856"/>
        <dbReference type="ChEBI" id="CHEBI:59789"/>
        <dbReference type="ChEBI" id="CHEBI:74411"/>
        <dbReference type="ChEBI" id="CHEBI:74493"/>
        <dbReference type="EC" id="2.1.1.182"/>
    </reaction>
</comment>
<dbReference type="Pfam" id="PF00398">
    <property type="entry name" value="RrnaAD"/>
    <property type="match status" value="1"/>
</dbReference>
<dbReference type="RefSeq" id="WP_010854522.1">
    <property type="nucleotide sequence ID" value="NZ_AQHR01000065.1"/>
</dbReference>
<proteinExistence type="inferred from homology"/>
<dbReference type="EMBL" id="AQHR01000065">
    <property type="protein sequence ID" value="EON77175.1"/>
    <property type="molecule type" value="Genomic_DNA"/>
</dbReference>
<name>R7ZSS1_9BACT</name>
<dbReference type="InterPro" id="IPR001737">
    <property type="entry name" value="KsgA/Erm"/>
</dbReference>
<keyword evidence="2 7" id="KW-0698">rRNA processing</keyword>
<feature type="binding site" evidence="7 8">
    <location>
        <position position="62"/>
    </location>
    <ligand>
        <name>S-adenosyl-L-methionine</name>
        <dbReference type="ChEBI" id="CHEBI:59789"/>
    </ligand>
</feature>
<dbReference type="InterPro" id="IPR023165">
    <property type="entry name" value="rRNA_Ade_diMease-like_C"/>
</dbReference>
<dbReference type="EC" id="2.1.1.182" evidence="7"/>
<dbReference type="SUPFAM" id="SSF53335">
    <property type="entry name" value="S-adenosyl-L-methionine-dependent methyltransferases"/>
    <property type="match status" value="1"/>
</dbReference>
<comment type="similarity">
    <text evidence="7">Belongs to the class I-like SAM-binding methyltransferase superfamily. rRNA adenine N(6)-methyltransferase family. RsmA subfamily.</text>
</comment>
<dbReference type="PATRIC" id="fig|1288963.3.peg.2378"/>
<protein>
    <recommendedName>
        <fullName evidence="7">Ribosomal RNA small subunit methyltransferase A</fullName>
        <ecNumber evidence="7">2.1.1.182</ecNumber>
    </recommendedName>
    <alternativeName>
        <fullName evidence="7">16S rRNA (adenine(1518)-N(6)/adenine(1519)-N(6))-dimethyltransferase</fullName>
    </alternativeName>
    <alternativeName>
        <fullName evidence="7">16S rRNA dimethyladenosine transferase</fullName>
    </alternativeName>
    <alternativeName>
        <fullName evidence="7">16S rRNA dimethylase</fullName>
    </alternativeName>
    <alternativeName>
        <fullName evidence="7">S-adenosylmethionine-6-N', N'-adenosyl(rRNA) dimethyltransferase</fullName>
    </alternativeName>
</protein>
<evidence type="ECO:0000256" key="1">
    <source>
        <dbReference type="ARBA" id="ARBA00022490"/>
    </source>
</evidence>
<evidence type="ECO:0000256" key="7">
    <source>
        <dbReference type="HAMAP-Rule" id="MF_00607"/>
    </source>
</evidence>
<keyword evidence="4 7" id="KW-0808">Transferase</keyword>
<evidence type="ECO:0000259" key="9">
    <source>
        <dbReference type="SMART" id="SM00650"/>
    </source>
</evidence>
<keyword evidence="1 7" id="KW-0963">Cytoplasm</keyword>
<dbReference type="InterPro" id="IPR020598">
    <property type="entry name" value="rRNA_Ade_methylase_Trfase_N"/>
</dbReference>
<evidence type="ECO:0000256" key="3">
    <source>
        <dbReference type="ARBA" id="ARBA00022603"/>
    </source>
</evidence>